<dbReference type="Gene3D" id="3.80.10.10">
    <property type="entry name" value="Ribonuclease Inhibitor"/>
    <property type="match status" value="1"/>
</dbReference>
<dbReference type="InterPro" id="IPR032675">
    <property type="entry name" value="LRR_dom_sf"/>
</dbReference>
<keyword evidence="1" id="KW-0472">Membrane</keyword>
<protein>
    <submittedName>
        <fullName evidence="3 4">Uncharacterized protein LOC114337256</fullName>
    </submittedName>
</protein>
<keyword evidence="2" id="KW-0732">Signal</keyword>
<dbReference type="InterPro" id="IPR026906">
    <property type="entry name" value="LRR_5"/>
</dbReference>
<evidence type="ECO:0000313" key="4">
    <source>
        <dbReference type="RefSeq" id="XP_028143467.1"/>
    </source>
</evidence>
<feature type="chain" id="PRO_5044650984" evidence="2">
    <location>
        <begin position="24"/>
        <end position="453"/>
    </location>
</feature>
<reference evidence="3 4" key="1">
    <citation type="submission" date="2025-04" db="UniProtKB">
        <authorList>
            <consortium name="RefSeq"/>
        </authorList>
    </citation>
    <scope>IDENTIFICATION</scope>
    <source>
        <tissue evidence="3 4">Whole insect</tissue>
    </source>
</reference>
<evidence type="ECO:0000313" key="3">
    <source>
        <dbReference type="RefSeq" id="XP_028143466.1"/>
    </source>
</evidence>
<accession>A0A6P7G3G9</accession>
<proteinExistence type="predicted"/>
<organism evidence="3">
    <name type="scientific">Diabrotica virgifera virgifera</name>
    <name type="common">western corn rootworm</name>
    <dbReference type="NCBI Taxonomy" id="50390"/>
    <lineage>
        <taxon>Eukaryota</taxon>
        <taxon>Metazoa</taxon>
        <taxon>Ecdysozoa</taxon>
        <taxon>Arthropoda</taxon>
        <taxon>Hexapoda</taxon>
        <taxon>Insecta</taxon>
        <taxon>Pterygota</taxon>
        <taxon>Neoptera</taxon>
        <taxon>Endopterygota</taxon>
        <taxon>Coleoptera</taxon>
        <taxon>Polyphaga</taxon>
        <taxon>Cucujiformia</taxon>
        <taxon>Chrysomeloidea</taxon>
        <taxon>Chrysomelidae</taxon>
        <taxon>Galerucinae</taxon>
        <taxon>Diabroticina</taxon>
        <taxon>Diabroticites</taxon>
        <taxon>Diabrotica</taxon>
    </lineage>
</organism>
<dbReference type="RefSeq" id="XP_028143467.1">
    <property type="nucleotide sequence ID" value="XM_028287666.1"/>
</dbReference>
<keyword evidence="1" id="KW-0812">Transmembrane</keyword>
<dbReference type="Pfam" id="PF13306">
    <property type="entry name" value="LRR_5"/>
    <property type="match status" value="1"/>
</dbReference>
<feature type="transmembrane region" description="Helical" evidence="1">
    <location>
        <begin position="379"/>
        <end position="404"/>
    </location>
</feature>
<evidence type="ECO:0000256" key="2">
    <source>
        <dbReference type="SAM" id="SignalP"/>
    </source>
</evidence>
<feature type="signal peptide" evidence="2">
    <location>
        <begin position="1"/>
        <end position="23"/>
    </location>
</feature>
<dbReference type="RefSeq" id="XP_028143466.1">
    <property type="nucleotide sequence ID" value="XM_028287665.1"/>
</dbReference>
<dbReference type="AlphaFoldDB" id="A0A6P7G3G9"/>
<gene>
    <name evidence="3 4" type="primary">LOC114337256</name>
</gene>
<keyword evidence="1" id="KW-1133">Transmembrane helix</keyword>
<name>A0A6P7G3G9_DIAVI</name>
<dbReference type="SUPFAM" id="SSF52058">
    <property type="entry name" value="L domain-like"/>
    <property type="match status" value="1"/>
</dbReference>
<sequence length="453" mass="51325">MRIFRNLKFLAISFIALYQIVESQDIADDRKYGCTWHGGSMAKLSCNCENGAEMTIKADSINSFSTSEILINGCKSVKMEANAVADMRNLRALSLSKIANIQLDTDSINWYGYKENSGQIEEERFDITVPSLKVNVYKSNISQIQSHAFAGRISEITFEDVNVERLDPLAFVNLLQTEKISIRDSVLRNVGVQSFKKFSTEYVELINVHADLVPSRAFSNITVYQNFTIENCTFDTVYPGGFTVYNPLVFQVTNTNVKDLNGEAFKVISRGRVIFRNNNFTHMDDGALRGITFRKDMLLGESLFAFDSNRLGKLSSGALSVSEPNVQFKNIYLGDCDCSDTDQKIKDSSYYEDLQCRSNNEFMTVKYFKAHMCSVASNYYIIIIIVFVVGTLVIALISGLVLYYKFVYRVRKYGDKKSEKKGNLSLIVPDGRTYRETELHVIVERTDLLTTDL</sequence>
<evidence type="ECO:0000256" key="1">
    <source>
        <dbReference type="SAM" id="Phobius"/>
    </source>
</evidence>